<comment type="caution">
    <text evidence="2">The sequence shown here is derived from an EMBL/GenBank/DDBJ whole genome shotgun (WGS) entry which is preliminary data.</text>
</comment>
<dbReference type="RefSeq" id="WP_168104887.1">
    <property type="nucleotide sequence ID" value="NZ_CP051215.1"/>
</dbReference>
<organism evidence="2 3">
    <name type="scientific">Spiroplasma platyhelix PALS-1</name>
    <dbReference type="NCBI Taxonomy" id="1276218"/>
    <lineage>
        <taxon>Bacteria</taxon>
        <taxon>Bacillati</taxon>
        <taxon>Mycoplasmatota</taxon>
        <taxon>Mollicutes</taxon>
        <taxon>Entomoplasmatales</taxon>
        <taxon>Spiroplasmataceae</taxon>
        <taxon>Spiroplasma</taxon>
    </lineage>
</organism>
<feature type="domain" description="NodB homology" evidence="1">
    <location>
        <begin position="45"/>
        <end position="244"/>
    </location>
</feature>
<dbReference type="PANTHER" id="PTHR10587">
    <property type="entry name" value="GLYCOSYL TRANSFERASE-RELATED"/>
    <property type="match status" value="1"/>
</dbReference>
<dbReference type="InterPro" id="IPR011330">
    <property type="entry name" value="Glyco_hydro/deAcase_b/a-brl"/>
</dbReference>
<evidence type="ECO:0000313" key="3">
    <source>
        <dbReference type="Proteomes" id="UP000584587"/>
    </source>
</evidence>
<dbReference type="AlphaFoldDB" id="A0A846TSD5"/>
<dbReference type="EMBL" id="JAAVVK010000001">
    <property type="protein sequence ID" value="NKE38415.1"/>
    <property type="molecule type" value="Genomic_DNA"/>
</dbReference>
<name>A0A846TSD5_9MOLU</name>
<dbReference type="Gene3D" id="3.20.20.370">
    <property type="entry name" value="Glycoside hydrolase/deacetylase"/>
    <property type="match status" value="1"/>
</dbReference>
<dbReference type="CDD" id="cd10917">
    <property type="entry name" value="CE4_NodB_like_6s_7s"/>
    <property type="match status" value="1"/>
</dbReference>
<dbReference type="InterPro" id="IPR002509">
    <property type="entry name" value="NODB_dom"/>
</dbReference>
<dbReference type="Proteomes" id="UP000584587">
    <property type="component" value="Unassembled WGS sequence"/>
</dbReference>
<evidence type="ECO:0000313" key="2">
    <source>
        <dbReference type="EMBL" id="NKE38415.1"/>
    </source>
</evidence>
<keyword evidence="3" id="KW-1185">Reference proteome</keyword>
<proteinExistence type="predicted"/>
<dbReference type="GO" id="GO:0005975">
    <property type="term" value="P:carbohydrate metabolic process"/>
    <property type="evidence" value="ECO:0007669"/>
    <property type="project" value="InterPro"/>
</dbReference>
<dbReference type="Pfam" id="PF01522">
    <property type="entry name" value="Polysacc_deac_1"/>
    <property type="match status" value="1"/>
</dbReference>
<protein>
    <submittedName>
        <fullName evidence="2">Polysaccharide deacetylase family protein</fullName>
    </submittedName>
</protein>
<gene>
    <name evidence="2" type="ORF">HER12_01410</name>
</gene>
<dbReference type="SUPFAM" id="SSF88713">
    <property type="entry name" value="Glycoside hydrolase/deacetylase"/>
    <property type="match status" value="1"/>
</dbReference>
<accession>A0A846TSD5</accession>
<dbReference type="PROSITE" id="PS51677">
    <property type="entry name" value="NODB"/>
    <property type="match status" value="1"/>
</dbReference>
<dbReference type="GO" id="GO:0016810">
    <property type="term" value="F:hydrolase activity, acting on carbon-nitrogen (but not peptide) bonds"/>
    <property type="evidence" value="ECO:0007669"/>
    <property type="project" value="InterPro"/>
</dbReference>
<evidence type="ECO:0000259" key="1">
    <source>
        <dbReference type="PROSITE" id="PS51677"/>
    </source>
</evidence>
<sequence>MKIKTKKLLLLSLVLFSFFLLILNIFVSTRIIYHYQVNKISTNEKVVMLTFDDGPQTTADNQILDILEAENVSGTFFQVGKTIEEGLNNFNQAVSDEFLSLEKRILTGPSFSWIGNHTYSHNRYVNKQKLAVAELNKTHAILEKIYQDILDLSINQELVPTRLSYLQYFNGMDYISEKTNNKYFIRGYLGHDYKEEETGKKKILSEYLSHLKSGQIFVCHTRNYAQEWLGELIHTLKDKGYKFASFNPASPSYYKNFGKLVP</sequence>
<reference evidence="2 3" key="1">
    <citation type="submission" date="2020-04" db="EMBL/GenBank/DDBJ databases">
        <title>Complete genome sequence of Spiroplasma platyhelix ATCC 51748, an insect isolate.</title>
        <authorList>
            <person name="Green E.A."/>
            <person name="Klassen J.L."/>
        </authorList>
    </citation>
    <scope>NUCLEOTIDE SEQUENCE [LARGE SCALE GENOMIC DNA]</scope>
    <source>
        <strain evidence="2 3">PALS-1</strain>
    </source>
</reference>
<dbReference type="InterPro" id="IPR050248">
    <property type="entry name" value="Polysacc_deacetylase_ArnD"/>
</dbReference>